<evidence type="ECO:0000313" key="2">
    <source>
        <dbReference type="EMBL" id="MBB5213100.1"/>
    </source>
</evidence>
<reference evidence="3 4" key="1">
    <citation type="submission" date="2020-01" db="EMBL/GenBank/DDBJ databases">
        <title>The possibility of degradation of plastic by Microbulbifer hydrolyticus IRE-31.</title>
        <authorList>
            <person name="Liu L."/>
        </authorList>
    </citation>
    <scope>NUCLEOTIDE SEQUENCE [LARGE SCALE GENOMIC DNA]</scope>
    <source>
        <strain evidence="3 4">IRE-31</strain>
    </source>
</reference>
<protein>
    <submittedName>
        <fullName evidence="2">Uncharacterized protein</fullName>
    </submittedName>
</protein>
<keyword evidence="4" id="KW-1185">Reference proteome</keyword>
<sequence length="171" mass="18994">MRIIKLVTALFITHISIISAAEDCSGVTWDGESETPIEISLIEPNAKPVQGAKIRIVKLDRKGDRTKKEWNTFIGLRSVEGSTDPNGKLTLNPVLARYGFDPSAVEEDFKVENCAPYEGFSGLENYIIIEKEGFHTFSAQLSELQIGSTGRFYSGEKVRGDLQVTLLRENI</sequence>
<dbReference type="Proteomes" id="UP000464675">
    <property type="component" value="Chromosome"/>
</dbReference>
<evidence type="ECO:0000256" key="1">
    <source>
        <dbReference type="SAM" id="SignalP"/>
    </source>
</evidence>
<evidence type="ECO:0000313" key="4">
    <source>
        <dbReference type="Proteomes" id="UP000464675"/>
    </source>
</evidence>
<organism evidence="2 5">
    <name type="scientific">Microbulbifer hydrolyticus</name>
    <dbReference type="NCBI Taxonomy" id="48074"/>
    <lineage>
        <taxon>Bacteria</taxon>
        <taxon>Pseudomonadati</taxon>
        <taxon>Pseudomonadota</taxon>
        <taxon>Gammaproteobacteria</taxon>
        <taxon>Cellvibrionales</taxon>
        <taxon>Microbulbiferaceae</taxon>
        <taxon>Microbulbifer</taxon>
    </lineage>
</organism>
<evidence type="ECO:0000313" key="5">
    <source>
        <dbReference type="Proteomes" id="UP000563601"/>
    </source>
</evidence>
<feature type="signal peptide" evidence="1">
    <location>
        <begin position="1"/>
        <end position="20"/>
    </location>
</feature>
<accession>A0A6P1TCD7</accession>
<dbReference type="Proteomes" id="UP000563601">
    <property type="component" value="Unassembled WGS sequence"/>
</dbReference>
<keyword evidence="1" id="KW-0732">Signal</keyword>
<evidence type="ECO:0000313" key="3">
    <source>
        <dbReference type="EMBL" id="QHQ40454.1"/>
    </source>
</evidence>
<dbReference type="EMBL" id="JACHHR010000005">
    <property type="protein sequence ID" value="MBB5213100.1"/>
    <property type="molecule type" value="Genomic_DNA"/>
</dbReference>
<gene>
    <name evidence="3" type="ORF">GTQ55_16715</name>
    <name evidence="2" type="ORF">HNQ53_003346</name>
</gene>
<dbReference type="RefSeq" id="WP_161859749.1">
    <property type="nucleotide sequence ID" value="NZ_CP047491.1"/>
</dbReference>
<name>A0A6P1TCD7_9GAMM</name>
<dbReference type="OrthoDB" id="9864523at2"/>
<feature type="chain" id="PRO_5044645616" evidence="1">
    <location>
        <begin position="21"/>
        <end position="171"/>
    </location>
</feature>
<dbReference type="EMBL" id="CP047491">
    <property type="protein sequence ID" value="QHQ40454.1"/>
    <property type="molecule type" value="Genomic_DNA"/>
</dbReference>
<proteinExistence type="predicted"/>
<reference evidence="2 5" key="2">
    <citation type="submission" date="2020-08" db="EMBL/GenBank/DDBJ databases">
        <title>Genomic Encyclopedia of Type Strains, Phase IV (KMG-IV): sequencing the most valuable type-strain genomes for metagenomic binning, comparative biology and taxonomic classification.</title>
        <authorList>
            <person name="Goeker M."/>
        </authorList>
    </citation>
    <scope>NUCLEOTIDE SEQUENCE [LARGE SCALE GENOMIC DNA]</scope>
    <source>
        <strain evidence="2 5">DSM 11525</strain>
    </source>
</reference>
<dbReference type="AlphaFoldDB" id="A0A6P1TCD7"/>